<keyword evidence="1" id="KW-0732">Signal</keyword>
<sequence length="87" mass="9360">MWMTNVVALCLLALVASAEDKKLSSHATTLADKTNANLAFSLYNTNGKGERHREHPHLSCAGGLLPGDGGSWWQVFHCLPGQKGPQC</sequence>
<keyword evidence="3" id="KW-1185">Reference proteome</keyword>
<proteinExistence type="predicted"/>
<comment type="caution">
    <text evidence="2">The sequence shown here is derived from an EMBL/GenBank/DDBJ whole genome shotgun (WGS) entry which is preliminary data.</text>
</comment>
<evidence type="ECO:0000256" key="1">
    <source>
        <dbReference type="SAM" id="SignalP"/>
    </source>
</evidence>
<feature type="chain" id="PRO_5043018579" evidence="1">
    <location>
        <begin position="19"/>
        <end position="87"/>
    </location>
</feature>
<name>A0AAN8DTL6_CHAGU</name>
<evidence type="ECO:0000313" key="3">
    <source>
        <dbReference type="Proteomes" id="UP001331515"/>
    </source>
</evidence>
<dbReference type="Proteomes" id="UP001331515">
    <property type="component" value="Unassembled WGS sequence"/>
</dbReference>
<gene>
    <name evidence="2" type="ORF">CgunFtcFv8_010386</name>
</gene>
<dbReference type="AlphaFoldDB" id="A0AAN8DTL6"/>
<evidence type="ECO:0000313" key="2">
    <source>
        <dbReference type="EMBL" id="KAK5929126.1"/>
    </source>
</evidence>
<organism evidence="2 3">
    <name type="scientific">Champsocephalus gunnari</name>
    <name type="common">Mackerel icefish</name>
    <dbReference type="NCBI Taxonomy" id="52237"/>
    <lineage>
        <taxon>Eukaryota</taxon>
        <taxon>Metazoa</taxon>
        <taxon>Chordata</taxon>
        <taxon>Craniata</taxon>
        <taxon>Vertebrata</taxon>
        <taxon>Euteleostomi</taxon>
        <taxon>Actinopterygii</taxon>
        <taxon>Neopterygii</taxon>
        <taxon>Teleostei</taxon>
        <taxon>Neoteleostei</taxon>
        <taxon>Acanthomorphata</taxon>
        <taxon>Eupercaria</taxon>
        <taxon>Perciformes</taxon>
        <taxon>Notothenioidei</taxon>
        <taxon>Channichthyidae</taxon>
        <taxon>Champsocephalus</taxon>
    </lineage>
</organism>
<feature type="signal peptide" evidence="1">
    <location>
        <begin position="1"/>
        <end position="18"/>
    </location>
</feature>
<protein>
    <submittedName>
        <fullName evidence="2">Uncharacterized protein</fullName>
    </submittedName>
</protein>
<dbReference type="EMBL" id="JAURVH010001517">
    <property type="protein sequence ID" value="KAK5929126.1"/>
    <property type="molecule type" value="Genomic_DNA"/>
</dbReference>
<reference evidence="2 3" key="1">
    <citation type="journal article" date="2023" name="Mol. Biol. Evol.">
        <title>Genomics of Secondarily Temperate Adaptation in the Only Non-Antarctic Icefish.</title>
        <authorList>
            <person name="Rivera-Colon A.G."/>
            <person name="Rayamajhi N."/>
            <person name="Minhas B.F."/>
            <person name="Madrigal G."/>
            <person name="Bilyk K.T."/>
            <person name="Yoon V."/>
            <person name="Hune M."/>
            <person name="Gregory S."/>
            <person name="Cheng C.H.C."/>
            <person name="Catchen J.M."/>
        </authorList>
    </citation>
    <scope>NUCLEOTIDE SEQUENCE [LARGE SCALE GENOMIC DNA]</scope>
    <source>
        <tissue evidence="2">White muscle</tissue>
    </source>
</reference>
<accession>A0AAN8DTL6</accession>